<dbReference type="GO" id="GO:0016747">
    <property type="term" value="F:acyltransferase activity, transferring groups other than amino-acyl groups"/>
    <property type="evidence" value="ECO:0007669"/>
    <property type="project" value="TreeGrafter"/>
</dbReference>
<dbReference type="AlphaFoldDB" id="A0A3N0GQ19"/>
<evidence type="ECO:0000313" key="3">
    <source>
        <dbReference type="Proteomes" id="UP000279994"/>
    </source>
</evidence>
<accession>A0A3N0GQ19</accession>
<dbReference type="EMBL" id="RJSF01000039">
    <property type="protein sequence ID" value="RNM14555.1"/>
    <property type="molecule type" value="Genomic_DNA"/>
</dbReference>
<reference evidence="2 3" key="1">
    <citation type="submission" date="2018-11" db="EMBL/GenBank/DDBJ databases">
        <authorList>
            <person name="Li F."/>
        </authorList>
    </citation>
    <scope>NUCLEOTIDE SEQUENCE [LARGE SCALE GENOMIC DNA]</scope>
    <source>
        <strain evidence="2 3">Gsoil 818</strain>
    </source>
</reference>
<dbReference type="InterPro" id="IPR000801">
    <property type="entry name" value="Esterase-like"/>
</dbReference>
<dbReference type="PANTHER" id="PTHR48098:SF1">
    <property type="entry name" value="DIACYLGLYCEROL ACYLTRANSFERASE_MYCOLYLTRANSFERASE AG85A"/>
    <property type="match status" value="1"/>
</dbReference>
<proteinExistence type="predicted"/>
<dbReference type="RefSeq" id="WP_123222894.1">
    <property type="nucleotide sequence ID" value="NZ_RJSF01000039.1"/>
</dbReference>
<keyword evidence="1" id="KW-1133">Transmembrane helix</keyword>
<dbReference type="Proteomes" id="UP000279994">
    <property type="component" value="Unassembled WGS sequence"/>
</dbReference>
<evidence type="ECO:0000313" key="2">
    <source>
        <dbReference type="EMBL" id="RNM14555.1"/>
    </source>
</evidence>
<keyword evidence="3" id="KW-1185">Reference proteome</keyword>
<sequence>MLSLTGRPLLVLTIILAVVAILGLVFLVLRASGMPPMARRRRVAFVVAAAVLALLGPAFAVGATALVVNNDYGFYTSWADLTGSGPAQVAITTGSLVRPGQGTLEVRTVHAHAGGLDDRVIVWLPPGYDPHAARAYPVVMFLPGQPSSPQGTFRHFQFARIATQLVQNHQLPPFVAVFPTLMISPPRDTECTNIPGGIQAESWLNTDVPAYVASQYHVQQPGPDWSLIGWSTGGFCAAKLVTAHPGRFGSATAFGGYFNPIQDQTTGNLFGGLPQLYDQNSPLWLYRHNGGLGGSRLLVVAGRQDAETWRESQQMLALTSQDPNVSHLVFPTGGHNYKNYRSYLGQALVWGARSWSR</sequence>
<name>A0A3N0GQ19_9ACTN</name>
<dbReference type="SUPFAM" id="SSF53474">
    <property type="entry name" value="alpha/beta-Hydrolases"/>
    <property type="match status" value="1"/>
</dbReference>
<protein>
    <recommendedName>
        <fullName evidence="4">Esterase</fullName>
    </recommendedName>
</protein>
<comment type="caution">
    <text evidence="2">The sequence shown here is derived from an EMBL/GenBank/DDBJ whole genome shotgun (WGS) entry which is preliminary data.</text>
</comment>
<organism evidence="2 3">
    <name type="scientific">Nocardioides pocheonensis</name>
    <dbReference type="NCBI Taxonomy" id="661485"/>
    <lineage>
        <taxon>Bacteria</taxon>
        <taxon>Bacillati</taxon>
        <taxon>Actinomycetota</taxon>
        <taxon>Actinomycetes</taxon>
        <taxon>Propionibacteriales</taxon>
        <taxon>Nocardioidaceae</taxon>
        <taxon>Nocardioides</taxon>
    </lineage>
</organism>
<keyword evidence="1" id="KW-0472">Membrane</keyword>
<dbReference type="InterPro" id="IPR029058">
    <property type="entry name" value="AB_hydrolase_fold"/>
</dbReference>
<dbReference type="Pfam" id="PF00756">
    <property type="entry name" value="Esterase"/>
    <property type="match status" value="1"/>
</dbReference>
<dbReference type="Gene3D" id="3.40.50.1820">
    <property type="entry name" value="alpha/beta hydrolase"/>
    <property type="match status" value="1"/>
</dbReference>
<dbReference type="OrthoDB" id="3723842at2"/>
<dbReference type="PANTHER" id="PTHR48098">
    <property type="entry name" value="ENTEROCHELIN ESTERASE-RELATED"/>
    <property type="match status" value="1"/>
</dbReference>
<keyword evidence="1" id="KW-0812">Transmembrane</keyword>
<dbReference type="InterPro" id="IPR050583">
    <property type="entry name" value="Mycobacterial_A85_antigen"/>
</dbReference>
<evidence type="ECO:0008006" key="4">
    <source>
        <dbReference type="Google" id="ProtNLM"/>
    </source>
</evidence>
<evidence type="ECO:0000256" key="1">
    <source>
        <dbReference type="SAM" id="Phobius"/>
    </source>
</evidence>
<feature type="transmembrane region" description="Helical" evidence="1">
    <location>
        <begin position="43"/>
        <end position="68"/>
    </location>
</feature>
<gene>
    <name evidence="2" type="ORF">EFL26_10735</name>
</gene>
<feature type="transmembrane region" description="Helical" evidence="1">
    <location>
        <begin position="12"/>
        <end position="31"/>
    </location>
</feature>